<dbReference type="EC" id="2.5.1.3" evidence="9"/>
<comment type="similarity">
    <text evidence="9 10">Belongs to the thiamine-phosphate synthase family.</text>
</comment>
<organism evidence="13 14">
    <name type="scientific">Flectobacillus roseus</name>
    <dbReference type="NCBI Taxonomy" id="502259"/>
    <lineage>
        <taxon>Bacteria</taxon>
        <taxon>Pseudomonadati</taxon>
        <taxon>Bacteroidota</taxon>
        <taxon>Cytophagia</taxon>
        <taxon>Cytophagales</taxon>
        <taxon>Flectobacillaceae</taxon>
        <taxon>Flectobacillus</taxon>
    </lineage>
</organism>
<keyword evidence="14" id="KW-1185">Reference proteome</keyword>
<evidence type="ECO:0000256" key="3">
    <source>
        <dbReference type="ARBA" id="ARBA00022723"/>
    </source>
</evidence>
<dbReference type="PANTHER" id="PTHR20857:SF15">
    <property type="entry name" value="THIAMINE-PHOSPHATE SYNTHASE"/>
    <property type="match status" value="1"/>
</dbReference>
<keyword evidence="2 9" id="KW-0808">Transferase</keyword>
<comment type="catalytic activity">
    <reaction evidence="6 9 10">
        <text>4-methyl-5-(2-phosphooxyethyl)-thiazole + 4-amino-2-methyl-5-(diphosphooxymethyl)pyrimidine + H(+) = thiamine phosphate + diphosphate</text>
        <dbReference type="Rhea" id="RHEA:22328"/>
        <dbReference type="ChEBI" id="CHEBI:15378"/>
        <dbReference type="ChEBI" id="CHEBI:33019"/>
        <dbReference type="ChEBI" id="CHEBI:37575"/>
        <dbReference type="ChEBI" id="CHEBI:57841"/>
        <dbReference type="ChEBI" id="CHEBI:58296"/>
        <dbReference type="EC" id="2.5.1.3"/>
    </reaction>
</comment>
<dbReference type="SUPFAM" id="SSF51391">
    <property type="entry name" value="Thiamin phosphate synthase"/>
    <property type="match status" value="1"/>
</dbReference>
<evidence type="ECO:0000256" key="11">
    <source>
        <dbReference type="RuleBase" id="RU004253"/>
    </source>
</evidence>
<evidence type="ECO:0000313" key="14">
    <source>
        <dbReference type="Proteomes" id="UP001236507"/>
    </source>
</evidence>
<keyword evidence="4 9" id="KW-0460">Magnesium</keyword>
<evidence type="ECO:0000256" key="9">
    <source>
        <dbReference type="HAMAP-Rule" id="MF_00097"/>
    </source>
</evidence>
<evidence type="ECO:0000256" key="4">
    <source>
        <dbReference type="ARBA" id="ARBA00022842"/>
    </source>
</evidence>
<feature type="binding site" evidence="9">
    <location>
        <position position="104"/>
    </location>
    <ligand>
        <name>4-amino-2-methyl-5-(diphosphooxymethyl)pyrimidine</name>
        <dbReference type="ChEBI" id="CHEBI:57841"/>
    </ligand>
</feature>
<dbReference type="InterPro" id="IPR022998">
    <property type="entry name" value="ThiamineP_synth_TenI"/>
</dbReference>
<dbReference type="NCBIfam" id="TIGR00693">
    <property type="entry name" value="thiE"/>
    <property type="match status" value="1"/>
</dbReference>
<feature type="domain" description="Thiamine phosphate synthase/TenI" evidence="12">
    <location>
        <begin position="15"/>
        <end position="188"/>
    </location>
</feature>
<evidence type="ECO:0000256" key="8">
    <source>
        <dbReference type="ARBA" id="ARBA00047883"/>
    </source>
</evidence>
<dbReference type="CDD" id="cd00564">
    <property type="entry name" value="TMP_TenI"/>
    <property type="match status" value="1"/>
</dbReference>
<dbReference type="RefSeq" id="WP_283345860.1">
    <property type="nucleotide sequence ID" value="NZ_JASHIF010000020.1"/>
</dbReference>
<comment type="function">
    <text evidence="9">Condenses 4-methyl-5-(beta-hydroxyethyl)thiazole monophosphate (THZ-P) and 2-methyl-4-amino-5-hydroxymethyl pyrimidine pyrophosphate (HMP-PP) to form thiamine monophosphate (TMP).</text>
</comment>
<dbReference type="InterPro" id="IPR034291">
    <property type="entry name" value="TMP_synthase"/>
</dbReference>
<feature type="binding site" evidence="9">
    <location>
        <position position="65"/>
    </location>
    <ligand>
        <name>4-amino-2-methyl-5-(diphosphooxymethyl)pyrimidine</name>
        <dbReference type="ChEBI" id="CHEBI:57841"/>
    </ligand>
</feature>
<dbReference type="HAMAP" id="MF_00097">
    <property type="entry name" value="TMP_synthase"/>
    <property type="match status" value="1"/>
</dbReference>
<dbReference type="InterPro" id="IPR036206">
    <property type="entry name" value="ThiamineP_synth_sf"/>
</dbReference>
<evidence type="ECO:0000256" key="5">
    <source>
        <dbReference type="ARBA" id="ARBA00022977"/>
    </source>
</evidence>
<feature type="binding site" evidence="9">
    <location>
        <begin position="33"/>
        <end position="37"/>
    </location>
    <ligand>
        <name>4-amino-2-methyl-5-(diphosphooxymethyl)pyrimidine</name>
        <dbReference type="ChEBI" id="CHEBI:57841"/>
    </ligand>
</feature>
<dbReference type="InterPro" id="IPR013785">
    <property type="entry name" value="Aldolase_TIM"/>
</dbReference>
<keyword evidence="5 9" id="KW-0784">Thiamine biosynthesis</keyword>
<comment type="catalytic activity">
    <reaction evidence="7 9 10">
        <text>2-(2-carboxy-4-methylthiazol-5-yl)ethyl phosphate + 4-amino-2-methyl-5-(diphosphooxymethyl)pyrimidine + 2 H(+) = thiamine phosphate + CO2 + diphosphate</text>
        <dbReference type="Rhea" id="RHEA:47848"/>
        <dbReference type="ChEBI" id="CHEBI:15378"/>
        <dbReference type="ChEBI" id="CHEBI:16526"/>
        <dbReference type="ChEBI" id="CHEBI:33019"/>
        <dbReference type="ChEBI" id="CHEBI:37575"/>
        <dbReference type="ChEBI" id="CHEBI:57841"/>
        <dbReference type="ChEBI" id="CHEBI:62890"/>
        <dbReference type="EC" id="2.5.1.3"/>
    </reaction>
</comment>
<feature type="binding site" evidence="9">
    <location>
        <position position="66"/>
    </location>
    <ligand>
        <name>Mg(2+)</name>
        <dbReference type="ChEBI" id="CHEBI:18420"/>
    </ligand>
</feature>
<feature type="binding site" evidence="9">
    <location>
        <position position="134"/>
    </location>
    <ligand>
        <name>4-amino-2-methyl-5-(diphosphooxymethyl)pyrimidine</name>
        <dbReference type="ChEBI" id="CHEBI:57841"/>
    </ligand>
</feature>
<name>A0ABT6YCZ9_9BACT</name>
<gene>
    <name evidence="9" type="primary">thiE</name>
    <name evidence="13" type="ORF">QM524_19715</name>
</gene>
<comment type="caution">
    <text evidence="13">The sequence shown here is derived from an EMBL/GenBank/DDBJ whole genome shotgun (WGS) entry which is preliminary data.</text>
</comment>
<dbReference type="Proteomes" id="UP001236507">
    <property type="component" value="Unassembled WGS sequence"/>
</dbReference>
<comment type="caution">
    <text evidence="9">Lacks conserved residue(s) required for the propagation of feature annotation.</text>
</comment>
<sequence length="214" mass="23441">MISRLHYITQDLAHIPHWEQAQRACEGGADWVQLRVKTQEESQWLETALRTQEVCKSFRAKLIVNDNPHIAAKIQSEGLHLGKQDMSPLEARQIVGEKMIIGGTANTLQDMLKHVASGTVQYIGLGPLRFTDTKKNLSPIVGLEGYKRILSQFRTLGHNLPVVGIGGVKADDIEALLEVGLHGVAVSSLVNLAENPSAVTQELLSLLNLAVSEK</sequence>
<dbReference type="Pfam" id="PF02581">
    <property type="entry name" value="TMP-TENI"/>
    <property type="match status" value="1"/>
</dbReference>
<dbReference type="GO" id="GO:0004789">
    <property type="term" value="F:thiamine-phosphate diphosphorylase activity"/>
    <property type="evidence" value="ECO:0007669"/>
    <property type="project" value="UniProtKB-EC"/>
</dbReference>
<feature type="binding site" evidence="9">
    <location>
        <position position="85"/>
    </location>
    <ligand>
        <name>Mg(2+)</name>
        <dbReference type="ChEBI" id="CHEBI:18420"/>
    </ligand>
</feature>
<protein>
    <recommendedName>
        <fullName evidence="9">Thiamine-phosphate synthase</fullName>
        <shortName evidence="9">TP synthase</shortName>
        <shortName evidence="9">TPS</shortName>
        <ecNumber evidence="9">2.5.1.3</ecNumber>
    </recommendedName>
    <alternativeName>
        <fullName evidence="9">Thiamine-phosphate pyrophosphorylase</fullName>
        <shortName evidence="9">TMP pyrophosphorylase</shortName>
        <shortName evidence="9">TMP-PPase</shortName>
    </alternativeName>
</protein>
<comment type="catalytic activity">
    <reaction evidence="8 9 10">
        <text>2-[(2R,5Z)-2-carboxy-4-methylthiazol-5(2H)-ylidene]ethyl phosphate + 4-amino-2-methyl-5-(diphosphooxymethyl)pyrimidine + 2 H(+) = thiamine phosphate + CO2 + diphosphate</text>
        <dbReference type="Rhea" id="RHEA:47844"/>
        <dbReference type="ChEBI" id="CHEBI:15378"/>
        <dbReference type="ChEBI" id="CHEBI:16526"/>
        <dbReference type="ChEBI" id="CHEBI:33019"/>
        <dbReference type="ChEBI" id="CHEBI:37575"/>
        <dbReference type="ChEBI" id="CHEBI:57841"/>
        <dbReference type="ChEBI" id="CHEBI:62899"/>
        <dbReference type="EC" id="2.5.1.3"/>
    </reaction>
</comment>
<comment type="cofactor">
    <cofactor evidence="9">
        <name>Mg(2+)</name>
        <dbReference type="ChEBI" id="CHEBI:18420"/>
    </cofactor>
    <text evidence="9">Binds 1 Mg(2+) ion per subunit.</text>
</comment>
<comment type="pathway">
    <text evidence="1 9 11">Cofactor biosynthesis; thiamine diphosphate biosynthesis; thiamine phosphate from 4-amino-2-methyl-5-diphosphomethylpyrimidine and 4-methyl-5-(2-phosphoethyl)-thiazole: step 1/1.</text>
</comment>
<evidence type="ECO:0000313" key="13">
    <source>
        <dbReference type="EMBL" id="MDI9861456.1"/>
    </source>
</evidence>
<evidence type="ECO:0000256" key="7">
    <source>
        <dbReference type="ARBA" id="ARBA00047851"/>
    </source>
</evidence>
<evidence type="ECO:0000256" key="1">
    <source>
        <dbReference type="ARBA" id="ARBA00005165"/>
    </source>
</evidence>
<feature type="binding site" evidence="9">
    <location>
        <position position="167"/>
    </location>
    <ligand>
        <name>2-[(2R,5Z)-2-carboxy-4-methylthiazol-5(2H)-ylidene]ethyl phosphate</name>
        <dbReference type="ChEBI" id="CHEBI:62899"/>
    </ligand>
</feature>
<accession>A0ABT6YCZ9</accession>
<reference evidence="13 14" key="1">
    <citation type="submission" date="2023-05" db="EMBL/GenBank/DDBJ databases">
        <title>Novel species of genus Flectobacillus isolated from stream in China.</title>
        <authorList>
            <person name="Lu H."/>
        </authorList>
    </citation>
    <scope>NUCLEOTIDE SEQUENCE [LARGE SCALE GENOMIC DNA]</scope>
    <source>
        <strain evidence="13 14">KCTC 42575</strain>
    </source>
</reference>
<dbReference type="PANTHER" id="PTHR20857">
    <property type="entry name" value="THIAMINE-PHOSPHATE PYROPHOSPHORYLASE"/>
    <property type="match status" value="1"/>
</dbReference>
<proteinExistence type="inferred from homology"/>
<keyword evidence="3 9" id="KW-0479">Metal-binding</keyword>
<evidence type="ECO:0000259" key="12">
    <source>
        <dbReference type="Pfam" id="PF02581"/>
    </source>
</evidence>
<evidence type="ECO:0000256" key="2">
    <source>
        <dbReference type="ARBA" id="ARBA00022679"/>
    </source>
</evidence>
<evidence type="ECO:0000256" key="6">
    <source>
        <dbReference type="ARBA" id="ARBA00047334"/>
    </source>
</evidence>
<dbReference type="Gene3D" id="3.20.20.70">
    <property type="entry name" value="Aldolase class I"/>
    <property type="match status" value="1"/>
</dbReference>
<dbReference type="EMBL" id="JASHIF010000020">
    <property type="protein sequence ID" value="MDI9861456.1"/>
    <property type="molecule type" value="Genomic_DNA"/>
</dbReference>
<dbReference type="NCBIfam" id="NF000736">
    <property type="entry name" value="PRK00043.2-3"/>
    <property type="match status" value="1"/>
</dbReference>
<evidence type="ECO:0000256" key="10">
    <source>
        <dbReference type="RuleBase" id="RU003826"/>
    </source>
</evidence>
<feature type="binding site" evidence="9">
    <location>
        <begin position="131"/>
        <end position="133"/>
    </location>
    <ligand>
        <name>2-[(2R,5Z)-2-carboxy-4-methylthiazol-5(2H)-ylidene]ethyl phosphate</name>
        <dbReference type="ChEBI" id="CHEBI:62899"/>
    </ligand>
</feature>